<name>A0A373A321_9ACTN</name>
<accession>A0A373A321</accession>
<organism evidence="1 2">
    <name type="scientific">Kitasatospora xanthocidica</name>
    <dbReference type="NCBI Taxonomy" id="83382"/>
    <lineage>
        <taxon>Bacteria</taxon>
        <taxon>Bacillati</taxon>
        <taxon>Actinomycetota</taxon>
        <taxon>Actinomycetes</taxon>
        <taxon>Kitasatosporales</taxon>
        <taxon>Streptomycetaceae</taxon>
        <taxon>Kitasatospora</taxon>
    </lineage>
</organism>
<sequence>MTYTRSGRLRSAAPNFNLGAAWLASANRDPQAAMDQWKAGRLAAIETGEVFNVVRVGDVQTGRAALADLWHADVPVGPVLHNRAEGCIEFLVTIRADTAWEMPRTGLIGRPAEGREPLSVAMPAPGMQRLGGRSWLVLPDGERRPTDPADLAVALRRAGARLRHDHP</sequence>
<evidence type="ECO:0008006" key="3">
    <source>
        <dbReference type="Google" id="ProtNLM"/>
    </source>
</evidence>
<dbReference type="RefSeq" id="WP_117490197.1">
    <property type="nucleotide sequence ID" value="NZ_QVIG01000001.1"/>
</dbReference>
<proteinExistence type="predicted"/>
<dbReference type="AlphaFoldDB" id="A0A373A321"/>
<keyword evidence="2" id="KW-1185">Reference proteome</keyword>
<evidence type="ECO:0000313" key="1">
    <source>
        <dbReference type="EMBL" id="RGD62020.1"/>
    </source>
</evidence>
<comment type="caution">
    <text evidence="1">The sequence shown here is derived from an EMBL/GenBank/DDBJ whole genome shotgun (WGS) entry which is preliminary data.</text>
</comment>
<dbReference type="Proteomes" id="UP000263377">
    <property type="component" value="Unassembled WGS sequence"/>
</dbReference>
<evidence type="ECO:0000313" key="2">
    <source>
        <dbReference type="Proteomes" id="UP000263377"/>
    </source>
</evidence>
<reference evidence="1 2" key="1">
    <citation type="submission" date="2018-08" db="EMBL/GenBank/DDBJ databases">
        <title>Diversity &amp; Physiological Properties of Lignin-Decomposing Actinobacteria from Soil.</title>
        <authorList>
            <person name="Roh S.G."/>
            <person name="Kim S.B."/>
        </authorList>
    </citation>
    <scope>NUCLEOTIDE SEQUENCE [LARGE SCALE GENOMIC DNA]</scope>
    <source>
        <strain evidence="1 2">MMS17-GH009</strain>
    </source>
</reference>
<dbReference type="EMBL" id="QVIG01000001">
    <property type="protein sequence ID" value="RGD62020.1"/>
    <property type="molecule type" value="Genomic_DNA"/>
</dbReference>
<protein>
    <recommendedName>
        <fullName evidence="3">DNA primase/polymerase bifunctional N-terminal domain-containing protein</fullName>
    </recommendedName>
</protein>
<gene>
    <name evidence="1" type="ORF">DR950_33595</name>
</gene>